<dbReference type="GO" id="GO:0008270">
    <property type="term" value="F:zinc ion binding"/>
    <property type="evidence" value="ECO:0007669"/>
    <property type="project" value="UniProtKB-UniRule"/>
</dbReference>
<keyword evidence="2 6" id="KW-0479">Metal-binding</keyword>
<dbReference type="NCBIfam" id="NF007756">
    <property type="entry name" value="PRK10437.1"/>
    <property type="match status" value="1"/>
</dbReference>
<dbReference type="InterPro" id="IPR036874">
    <property type="entry name" value="Carbonic_anhydrase_sf"/>
</dbReference>
<comment type="cofactor">
    <cofactor evidence="6">
        <name>Zn(2+)</name>
        <dbReference type="ChEBI" id="CHEBI:29105"/>
    </cofactor>
    <text evidence="6">Binds 1 zinc ion per subunit.</text>
</comment>
<reference evidence="8 9" key="1">
    <citation type="journal article" date="2013" name="Genome Announc.">
        <title>Draft Genome Sequence of Cesiribacter andamanensis Strain AMV16T, Isolated from a Soil Sample from a Mud Volcano in the Andaman Islands, India.</title>
        <authorList>
            <person name="Shivaji S."/>
            <person name="Ara S."/>
            <person name="Begum Z."/>
            <person name="Srinivas T.N."/>
            <person name="Singh A."/>
            <person name="Kumar Pinnaka A."/>
        </authorList>
    </citation>
    <scope>NUCLEOTIDE SEQUENCE [LARGE SCALE GENOMIC DNA]</scope>
    <source>
        <strain evidence="8 9">AMV16</strain>
    </source>
</reference>
<organism evidence="8 9">
    <name type="scientific">Cesiribacter andamanensis AMV16</name>
    <dbReference type="NCBI Taxonomy" id="1279009"/>
    <lineage>
        <taxon>Bacteria</taxon>
        <taxon>Pseudomonadati</taxon>
        <taxon>Bacteroidota</taxon>
        <taxon>Cytophagia</taxon>
        <taxon>Cytophagales</taxon>
        <taxon>Cesiribacteraceae</taxon>
        <taxon>Cesiribacter</taxon>
    </lineage>
</organism>
<dbReference type="PANTHER" id="PTHR11002:SF76">
    <property type="entry name" value="CARBONIC ANHYDRASE"/>
    <property type="match status" value="1"/>
</dbReference>
<comment type="function">
    <text evidence="7">Reversible hydration of carbon dioxide.</text>
</comment>
<dbReference type="PATRIC" id="fig|1279009.4.peg.3864"/>
<dbReference type="SMART" id="SM00947">
    <property type="entry name" value="Pro_CA"/>
    <property type="match status" value="1"/>
</dbReference>
<feature type="binding site" evidence="6">
    <location>
        <position position="41"/>
    </location>
    <ligand>
        <name>Zn(2+)</name>
        <dbReference type="ChEBI" id="CHEBI:29105"/>
    </ligand>
</feature>
<dbReference type="InterPro" id="IPR015892">
    <property type="entry name" value="Carbonic_anhydrase_CS"/>
</dbReference>
<protein>
    <recommendedName>
        <fullName evidence="7">Carbonic anhydrase</fullName>
        <ecNumber evidence="7">4.2.1.1</ecNumber>
    </recommendedName>
    <alternativeName>
        <fullName evidence="7">Carbonate dehydratase</fullName>
    </alternativeName>
</protein>
<dbReference type="SUPFAM" id="SSF53056">
    <property type="entry name" value="beta-carbonic anhydrase, cab"/>
    <property type="match status" value="1"/>
</dbReference>
<dbReference type="eggNOG" id="COG0288">
    <property type="taxonomic scope" value="Bacteria"/>
</dbReference>
<evidence type="ECO:0000256" key="4">
    <source>
        <dbReference type="ARBA" id="ARBA00023239"/>
    </source>
</evidence>
<keyword evidence="3 6" id="KW-0862">Zinc</keyword>
<dbReference type="CDD" id="cd00883">
    <property type="entry name" value="beta_CA_cladeA"/>
    <property type="match status" value="1"/>
</dbReference>
<accession>M7MX87</accession>
<dbReference type="InterPro" id="IPR001765">
    <property type="entry name" value="Carbonic_anhydrase"/>
</dbReference>
<name>M7MX87_9BACT</name>
<dbReference type="Pfam" id="PF00484">
    <property type="entry name" value="Pro_CA"/>
    <property type="match status" value="1"/>
</dbReference>
<dbReference type="GO" id="GO:0015976">
    <property type="term" value="P:carbon utilization"/>
    <property type="evidence" value="ECO:0007669"/>
    <property type="project" value="InterPro"/>
</dbReference>
<evidence type="ECO:0000256" key="3">
    <source>
        <dbReference type="ARBA" id="ARBA00022833"/>
    </source>
</evidence>
<dbReference type="PROSITE" id="PS00704">
    <property type="entry name" value="PROK_CO2_ANHYDRASE_1"/>
    <property type="match status" value="1"/>
</dbReference>
<feature type="binding site" evidence="6">
    <location>
        <position position="95"/>
    </location>
    <ligand>
        <name>Zn(2+)</name>
        <dbReference type="ChEBI" id="CHEBI:29105"/>
    </ligand>
</feature>
<dbReference type="STRING" id="1279009.ADICEAN_03819"/>
<keyword evidence="9" id="KW-1185">Reference proteome</keyword>
<sequence>MKEIFKNNQAWVSQQLEKDPDYFRKLARGQNPRYLFIGCSDSRVPANEITGTEAGEMFVHRNIANLVVHTDMNLLSVLQYAVEVLKVQDVIVCGHKECGGVAAAMTNQQFGLIDNWLRNIKDVIRLHAQELNSIPDEQARRDRLVELNVIEQVKNLCQTSVVQNAWKSGQPLQLHGLVYHVGEGILKELEIDLSDYQG</sequence>
<dbReference type="AlphaFoldDB" id="M7MX87"/>
<evidence type="ECO:0000256" key="5">
    <source>
        <dbReference type="ARBA" id="ARBA00048348"/>
    </source>
</evidence>
<comment type="caution">
    <text evidence="8">The sequence shown here is derived from an EMBL/GenBank/DDBJ whole genome shotgun (WGS) entry which is preliminary data.</text>
</comment>
<dbReference type="PANTHER" id="PTHR11002">
    <property type="entry name" value="CARBONIC ANHYDRASE"/>
    <property type="match status" value="1"/>
</dbReference>
<dbReference type="OrthoDB" id="9797527at2"/>
<keyword evidence="4 7" id="KW-0456">Lyase</keyword>
<evidence type="ECO:0000313" key="8">
    <source>
        <dbReference type="EMBL" id="EMR01048.1"/>
    </source>
</evidence>
<evidence type="ECO:0000256" key="2">
    <source>
        <dbReference type="ARBA" id="ARBA00022723"/>
    </source>
</evidence>
<dbReference type="PROSITE" id="PS00705">
    <property type="entry name" value="PROK_CO2_ANHYDRASE_2"/>
    <property type="match status" value="1"/>
</dbReference>
<feature type="binding site" evidence="6">
    <location>
        <position position="98"/>
    </location>
    <ligand>
        <name>Zn(2+)</name>
        <dbReference type="ChEBI" id="CHEBI:29105"/>
    </ligand>
</feature>
<dbReference type="RefSeq" id="WP_009197198.1">
    <property type="nucleotide sequence ID" value="NZ_AODQ01000151.1"/>
</dbReference>
<evidence type="ECO:0000256" key="1">
    <source>
        <dbReference type="ARBA" id="ARBA00006217"/>
    </source>
</evidence>
<proteinExistence type="inferred from homology"/>
<dbReference type="EC" id="4.2.1.1" evidence="7"/>
<dbReference type="EMBL" id="AODQ01000151">
    <property type="protein sequence ID" value="EMR01048.1"/>
    <property type="molecule type" value="Genomic_DNA"/>
</dbReference>
<evidence type="ECO:0000256" key="7">
    <source>
        <dbReference type="RuleBase" id="RU003956"/>
    </source>
</evidence>
<feature type="binding site" evidence="6">
    <location>
        <position position="39"/>
    </location>
    <ligand>
        <name>Zn(2+)</name>
        <dbReference type="ChEBI" id="CHEBI:29105"/>
    </ligand>
</feature>
<evidence type="ECO:0000256" key="6">
    <source>
        <dbReference type="PIRSR" id="PIRSR601765-1"/>
    </source>
</evidence>
<evidence type="ECO:0000313" key="9">
    <source>
        <dbReference type="Proteomes" id="UP000011910"/>
    </source>
</evidence>
<comment type="similarity">
    <text evidence="1 7">Belongs to the beta-class carbonic anhydrase family.</text>
</comment>
<dbReference type="Proteomes" id="UP000011910">
    <property type="component" value="Unassembled WGS sequence"/>
</dbReference>
<dbReference type="FunFam" id="3.40.1050.10:FF:000001">
    <property type="entry name" value="Carbonic anhydrase"/>
    <property type="match status" value="1"/>
</dbReference>
<dbReference type="Gene3D" id="3.40.1050.10">
    <property type="entry name" value="Carbonic anhydrase"/>
    <property type="match status" value="1"/>
</dbReference>
<gene>
    <name evidence="8" type="primary">can</name>
    <name evidence="8" type="ORF">ADICEAN_03819</name>
</gene>
<dbReference type="GO" id="GO:0004089">
    <property type="term" value="F:carbonate dehydratase activity"/>
    <property type="evidence" value="ECO:0007669"/>
    <property type="project" value="UniProtKB-UniRule"/>
</dbReference>
<comment type="catalytic activity">
    <reaction evidence="5 7">
        <text>hydrogencarbonate + H(+) = CO2 + H2O</text>
        <dbReference type="Rhea" id="RHEA:10748"/>
        <dbReference type="ChEBI" id="CHEBI:15377"/>
        <dbReference type="ChEBI" id="CHEBI:15378"/>
        <dbReference type="ChEBI" id="CHEBI:16526"/>
        <dbReference type="ChEBI" id="CHEBI:17544"/>
        <dbReference type="EC" id="4.2.1.1"/>
    </reaction>
</comment>